<evidence type="ECO:0000313" key="11">
    <source>
        <dbReference type="EMBL" id="APF19512.1"/>
    </source>
</evidence>
<name>H1XQ91_CALAY</name>
<dbReference type="SUPFAM" id="SSF56935">
    <property type="entry name" value="Porins"/>
    <property type="match status" value="1"/>
</dbReference>
<evidence type="ECO:0000256" key="6">
    <source>
        <dbReference type="ARBA" id="ARBA00023136"/>
    </source>
</evidence>
<dbReference type="InterPro" id="IPR012910">
    <property type="entry name" value="Plug_dom"/>
</dbReference>
<evidence type="ECO:0000256" key="2">
    <source>
        <dbReference type="ARBA" id="ARBA00022448"/>
    </source>
</evidence>
<accession>H1XQ91</accession>
<comment type="similarity">
    <text evidence="8">Belongs to the TonB-dependent receptor family.</text>
</comment>
<feature type="domain" description="TonB-dependent receptor plug" evidence="10">
    <location>
        <begin position="134"/>
        <end position="218"/>
    </location>
</feature>
<evidence type="ECO:0000256" key="8">
    <source>
        <dbReference type="PROSITE-ProRule" id="PRU01360"/>
    </source>
</evidence>
<evidence type="ECO:0000256" key="5">
    <source>
        <dbReference type="ARBA" id="ARBA00022729"/>
    </source>
</evidence>
<dbReference type="GO" id="GO:0044718">
    <property type="term" value="P:siderophore transmembrane transport"/>
    <property type="evidence" value="ECO:0007669"/>
    <property type="project" value="TreeGrafter"/>
</dbReference>
<dbReference type="Proteomes" id="UP000183868">
    <property type="component" value="Chromosome"/>
</dbReference>
<gene>
    <name evidence="11" type="ORF">Cabys_2764</name>
    <name evidence="12" type="ORF">Calab_3800</name>
</gene>
<dbReference type="eggNOG" id="COG1629">
    <property type="taxonomic scope" value="Bacteria"/>
</dbReference>
<reference evidence="11 14" key="2">
    <citation type="submission" date="2016-11" db="EMBL/GenBank/DDBJ databases">
        <title>Genomic analysis of Caldithrix abyssi and proposal of a novel bacterial phylum Caldithrichaeota.</title>
        <authorList>
            <person name="Kublanov I."/>
            <person name="Sigalova O."/>
            <person name="Gavrilov S."/>
            <person name="Lebedinsky A."/>
            <person name="Ivanova N."/>
            <person name="Daum C."/>
            <person name="Reddy T."/>
            <person name="Klenk H.P."/>
            <person name="Goker M."/>
            <person name="Reva O."/>
            <person name="Miroshnichenko M."/>
            <person name="Kyprides N."/>
            <person name="Woyke T."/>
            <person name="Gelfand M."/>
        </authorList>
    </citation>
    <scope>NUCLEOTIDE SEQUENCE [LARGE SCALE GENOMIC DNA]</scope>
    <source>
        <strain evidence="11 14">LF13</strain>
    </source>
</reference>
<evidence type="ECO:0000256" key="7">
    <source>
        <dbReference type="ARBA" id="ARBA00023237"/>
    </source>
</evidence>
<dbReference type="OrthoDB" id="9804995at2"/>
<dbReference type="PaxDb" id="880073-Calab_3800"/>
<evidence type="ECO:0000256" key="9">
    <source>
        <dbReference type="SAM" id="MobiDB-lite"/>
    </source>
</evidence>
<dbReference type="SUPFAM" id="SSF49452">
    <property type="entry name" value="Starch-binding domain-like"/>
    <property type="match status" value="1"/>
</dbReference>
<evidence type="ECO:0000313" key="13">
    <source>
        <dbReference type="Proteomes" id="UP000004671"/>
    </source>
</evidence>
<dbReference type="PROSITE" id="PS52016">
    <property type="entry name" value="TONB_DEPENDENT_REC_3"/>
    <property type="match status" value="1"/>
</dbReference>
<protein>
    <submittedName>
        <fullName evidence="11 12">TonB-dependent receptor</fullName>
    </submittedName>
</protein>
<dbReference type="InterPro" id="IPR037066">
    <property type="entry name" value="Plug_dom_sf"/>
</dbReference>
<dbReference type="EMBL" id="CP018099">
    <property type="protein sequence ID" value="APF19512.1"/>
    <property type="molecule type" value="Genomic_DNA"/>
</dbReference>
<comment type="subcellular location">
    <subcellularLocation>
        <location evidence="1 8">Cell outer membrane</location>
        <topology evidence="1 8">Multi-pass membrane protein</topology>
    </subcellularLocation>
</comment>
<dbReference type="Gene3D" id="2.60.40.1120">
    <property type="entry name" value="Carboxypeptidase-like, regulatory domain"/>
    <property type="match status" value="1"/>
</dbReference>
<keyword evidence="2 8" id="KW-0813">Transport</keyword>
<dbReference type="GO" id="GO:0015344">
    <property type="term" value="F:siderophore uptake transmembrane transporter activity"/>
    <property type="evidence" value="ECO:0007669"/>
    <property type="project" value="TreeGrafter"/>
</dbReference>
<feature type="region of interest" description="Disordered" evidence="9">
    <location>
        <begin position="965"/>
        <end position="984"/>
    </location>
</feature>
<dbReference type="InterPro" id="IPR013784">
    <property type="entry name" value="Carb-bd-like_fold"/>
</dbReference>
<evidence type="ECO:0000313" key="14">
    <source>
        <dbReference type="Proteomes" id="UP000183868"/>
    </source>
</evidence>
<dbReference type="Pfam" id="PF13715">
    <property type="entry name" value="CarbopepD_reg_2"/>
    <property type="match status" value="1"/>
</dbReference>
<dbReference type="InParanoid" id="H1XQ91"/>
<dbReference type="Proteomes" id="UP000004671">
    <property type="component" value="Chromosome"/>
</dbReference>
<dbReference type="GO" id="GO:0030246">
    <property type="term" value="F:carbohydrate binding"/>
    <property type="evidence" value="ECO:0007669"/>
    <property type="project" value="InterPro"/>
</dbReference>
<evidence type="ECO:0000313" key="12">
    <source>
        <dbReference type="EMBL" id="EHO43396.1"/>
    </source>
</evidence>
<keyword evidence="5" id="KW-0732">Signal</keyword>
<organism evidence="12 13">
    <name type="scientific">Caldithrix abyssi DSM 13497</name>
    <dbReference type="NCBI Taxonomy" id="880073"/>
    <lineage>
        <taxon>Bacteria</taxon>
        <taxon>Pseudomonadati</taxon>
        <taxon>Calditrichota</taxon>
        <taxon>Calditrichia</taxon>
        <taxon>Calditrichales</taxon>
        <taxon>Calditrichaceae</taxon>
        <taxon>Caldithrix</taxon>
    </lineage>
</organism>
<keyword evidence="4 8" id="KW-0812">Transmembrane</keyword>
<keyword evidence="13" id="KW-1185">Reference proteome</keyword>
<dbReference type="InterPro" id="IPR036942">
    <property type="entry name" value="Beta-barrel_TonB_sf"/>
</dbReference>
<proteinExistence type="inferred from homology"/>
<dbReference type="Gene3D" id="2.170.130.10">
    <property type="entry name" value="TonB-dependent receptor, plug domain"/>
    <property type="match status" value="1"/>
</dbReference>
<dbReference type="HOGENOM" id="CLU_012116_0_0_0"/>
<reference evidence="12 13" key="1">
    <citation type="submission" date="2011-09" db="EMBL/GenBank/DDBJ databases">
        <title>The permanent draft genome of Caldithrix abyssi DSM 13497.</title>
        <authorList>
            <consortium name="US DOE Joint Genome Institute (JGI-PGF)"/>
            <person name="Lucas S."/>
            <person name="Han J."/>
            <person name="Lapidus A."/>
            <person name="Bruce D."/>
            <person name="Goodwin L."/>
            <person name="Pitluck S."/>
            <person name="Peters L."/>
            <person name="Kyrpides N."/>
            <person name="Mavromatis K."/>
            <person name="Ivanova N."/>
            <person name="Mikhailova N."/>
            <person name="Chertkov O."/>
            <person name="Detter J.C."/>
            <person name="Tapia R."/>
            <person name="Han C."/>
            <person name="Land M."/>
            <person name="Hauser L."/>
            <person name="Markowitz V."/>
            <person name="Cheng J.-F."/>
            <person name="Hugenholtz P."/>
            <person name="Woyke T."/>
            <person name="Wu D."/>
            <person name="Spring S."/>
            <person name="Brambilla E."/>
            <person name="Klenk H.-P."/>
            <person name="Eisen J.A."/>
        </authorList>
    </citation>
    <scope>NUCLEOTIDE SEQUENCE [LARGE SCALE GENOMIC DNA]</scope>
    <source>
        <strain evidence="12 13">DSM 13497</strain>
    </source>
</reference>
<dbReference type="RefSeq" id="WP_006931023.1">
    <property type="nucleotide sequence ID" value="NZ_CM001402.1"/>
</dbReference>
<dbReference type="EMBL" id="CM001402">
    <property type="protein sequence ID" value="EHO43396.1"/>
    <property type="molecule type" value="Genomic_DNA"/>
</dbReference>
<dbReference type="STRING" id="880073.Cabys_2764"/>
<evidence type="ECO:0000256" key="3">
    <source>
        <dbReference type="ARBA" id="ARBA00022452"/>
    </source>
</evidence>
<keyword evidence="6 8" id="KW-0472">Membrane</keyword>
<evidence type="ECO:0000259" key="10">
    <source>
        <dbReference type="Pfam" id="PF07715"/>
    </source>
</evidence>
<dbReference type="PANTHER" id="PTHR30069:SF29">
    <property type="entry name" value="HEMOGLOBIN AND HEMOGLOBIN-HAPTOGLOBIN-BINDING PROTEIN 1-RELATED"/>
    <property type="match status" value="1"/>
</dbReference>
<evidence type="ECO:0000256" key="4">
    <source>
        <dbReference type="ARBA" id="ARBA00022692"/>
    </source>
</evidence>
<dbReference type="KEGG" id="caby:Cabys_2764"/>
<dbReference type="Gene3D" id="2.40.170.20">
    <property type="entry name" value="TonB-dependent receptor, beta-barrel domain"/>
    <property type="match status" value="1"/>
</dbReference>
<dbReference type="GO" id="GO:0009279">
    <property type="term" value="C:cell outer membrane"/>
    <property type="evidence" value="ECO:0007669"/>
    <property type="project" value="UniProtKB-SubCell"/>
</dbReference>
<sequence precursor="true">MKNLITALAIVHILWFTVFSGTTGKLAGVVTDAQTGQALAGVNVYLDGTSLGASTDGDGFYSILNIPPGRYTVVATYVGYKVFKAHNVKIDIDLTTTLHIKLQEAILEGETVVVVSERPVVTPDVSNSQLNMEIQSIEIMPVKTVEEVLTLQAGIELGSEGILIRGGSANQTVFMLDGQALNDERGNVPPTTFSFSALKELQVQTGGFNAEYGQARSGIVNVITREGPRDHYSGVIALQIRPPAPKHFGPSIYDPYSYFNRPYLDPAVCWTGTDNGAWDEYTRRQYPNFEGWEAISEALLNDDDPTNDLTPEAAQLLYRWQHRRQGDIKKPDYIVDIGFGGPVPVFSKPLGNLRFYVSLFKEQNMFIFPLSRDHYGQNAIQTKITSDLSNTLKLIVSNWYQEEFSVSPYQWKTTPTGRVLKNQSEIADLLNSSSGSSILYMPGYFSPTSIYRNMFGIKLINALTPKTFYEVNLQYKQSRYHTYQMAERDTTRRFEILPGLKVDEAPYGYWGYGVTGIDGMSMGGWMNLGRDKSKIATTTLKFDITSQVHPRHQVKSGFEFVYNDFRINSGTFSPSMSTWTRSLKYTIFPYRFSFYVQDKMEYMGFIGNFGLRLDYSNANTERYVLSDYDDFYKAGYGNLIESEAPTQKARAAFTLSPRLGIAHPITENSKLYFNYGHFRSEPPSSYRFRIQRESNGLVTYMGDPNLTLEKTIAYELGYEHSLPYGLLLKLAAYYKDVTNQVGWVFYQNLDNSVQYYKAANNNYQDIRGFEVTLYKRVGRWISGFINYTYDVKTSGYFGLTQYWEDPNKQREYLRQNPYVEKPHPRPYARANINFHTPGQYGKKWLGGYPLANWNLNIIFNWKAGAFDTYNPNNIPGVVDNVRWRDWHNIDLRISKTLNLRKAQVQIYVDISNLLNFKYLNMAGFADRYDYLDYLESLNFSWEEGVEKGNDKIGDYRPVGVAYDPLEPNPDNDPQIAARNQRRKETKSYIDMPNIQSFTFLNPRDFRFGVRISF</sequence>
<keyword evidence="7 8" id="KW-0998">Cell outer membrane</keyword>
<dbReference type="InterPro" id="IPR039426">
    <property type="entry name" value="TonB-dep_rcpt-like"/>
</dbReference>
<keyword evidence="12" id="KW-0675">Receptor</keyword>
<dbReference type="PANTHER" id="PTHR30069">
    <property type="entry name" value="TONB-DEPENDENT OUTER MEMBRANE RECEPTOR"/>
    <property type="match status" value="1"/>
</dbReference>
<dbReference type="Pfam" id="PF07715">
    <property type="entry name" value="Plug"/>
    <property type="match status" value="1"/>
</dbReference>
<evidence type="ECO:0000256" key="1">
    <source>
        <dbReference type="ARBA" id="ARBA00004571"/>
    </source>
</evidence>
<dbReference type="AlphaFoldDB" id="H1XQ91"/>
<keyword evidence="3 8" id="KW-1134">Transmembrane beta strand</keyword>